<protein>
    <submittedName>
        <fullName evidence="2">Aminoglycoside phosphotransferase family protein</fullName>
    </submittedName>
</protein>
<evidence type="ECO:0000313" key="2">
    <source>
        <dbReference type="EMBL" id="MBW3083684.1"/>
    </source>
</evidence>
<feature type="domain" description="Aminoglycoside phosphotransferase" evidence="1">
    <location>
        <begin position="71"/>
        <end position="281"/>
    </location>
</feature>
<sequence length="332" mass="38031">MDSRTKNRLSDDVIAALVAEHFDGARVTALTELDGGMFNAIYRIACTAFARDIVLKVGVGPGVPLLTYERDIMRAEVACYRLLHERTDVPAPTVLAYDFGRTLIDADCFFMTALDGEPLSKAKSRMSPENLTQVKRRLAQYLARMHTVTNDYYGYPTDDPSRRYATWRDAFLGMFDRLLADAREHRVRLPYHDIARVLERHAGLLDGVAHPALVDFDCHDGNVFVRRNATGWRIEGILDFERMFWGDPLADLPPTFVFRKDIRDEPDFLAAFLDAGGRQVFTRDDDRRFQLYRLYLAVIMAAETFRYGRLYGAAQRAWAVMQVRSCLRRIEA</sequence>
<gene>
    <name evidence="2" type="ORF">KIH73_10040</name>
</gene>
<name>A0ABS6WC97_9BIFI</name>
<organism evidence="2 3">
    <name type="scientific">Bifidobacterium phasiani</name>
    <dbReference type="NCBI Taxonomy" id="2834431"/>
    <lineage>
        <taxon>Bacteria</taxon>
        <taxon>Bacillati</taxon>
        <taxon>Actinomycetota</taxon>
        <taxon>Actinomycetes</taxon>
        <taxon>Bifidobacteriales</taxon>
        <taxon>Bifidobacteriaceae</taxon>
        <taxon>Bifidobacterium</taxon>
    </lineage>
</organism>
<dbReference type="EMBL" id="JAHBBD010000032">
    <property type="protein sequence ID" value="MBW3083684.1"/>
    <property type="molecule type" value="Genomic_DNA"/>
</dbReference>
<dbReference type="PANTHER" id="PTHR21310:SF15">
    <property type="entry name" value="AMINOGLYCOSIDE PHOSPHOTRANSFERASE DOMAIN-CONTAINING PROTEIN"/>
    <property type="match status" value="1"/>
</dbReference>
<accession>A0ABS6WC97</accession>
<dbReference type="InterPro" id="IPR051678">
    <property type="entry name" value="AGP_Transferase"/>
</dbReference>
<evidence type="ECO:0000313" key="3">
    <source>
        <dbReference type="Proteomes" id="UP000812844"/>
    </source>
</evidence>
<keyword evidence="3" id="KW-1185">Reference proteome</keyword>
<evidence type="ECO:0000259" key="1">
    <source>
        <dbReference type="Pfam" id="PF01636"/>
    </source>
</evidence>
<proteinExistence type="predicted"/>
<comment type="caution">
    <text evidence="2">The sequence shown here is derived from an EMBL/GenBank/DDBJ whole genome shotgun (WGS) entry which is preliminary data.</text>
</comment>
<dbReference type="RefSeq" id="WP_219083109.1">
    <property type="nucleotide sequence ID" value="NZ_JAHBBD010000032.1"/>
</dbReference>
<reference evidence="2 3" key="1">
    <citation type="submission" date="2021-05" db="EMBL/GenBank/DDBJ databases">
        <title>Phylogenetic classification of ten novel species belonging to the genus Bifidobacterium comprising B. colchicus sp. nov., B. abeli sp. nov., B. bicoloris sp. nov., B. guerezis sp. nov., B. rosaliae sp. nov., B. santillanensis sp. nov., B. argentati sp. nov., B. amazzoni sp. nov., B. pluviali sp. nov., and B. pinnaculum sp. nov.</title>
        <authorList>
            <person name="Lugli G.A."/>
            <person name="Ruiz Garcia L."/>
            <person name="Margolles A."/>
            <person name="Ventura M."/>
        </authorList>
    </citation>
    <scope>NUCLEOTIDE SEQUENCE [LARGE SCALE GENOMIC DNA]</scope>
    <source>
        <strain evidence="2 3">6T3</strain>
    </source>
</reference>
<dbReference type="PANTHER" id="PTHR21310">
    <property type="entry name" value="AMINOGLYCOSIDE PHOSPHOTRANSFERASE-RELATED-RELATED"/>
    <property type="match status" value="1"/>
</dbReference>
<dbReference type="InterPro" id="IPR002575">
    <property type="entry name" value="Aminoglycoside_PTrfase"/>
</dbReference>
<dbReference type="Pfam" id="PF01636">
    <property type="entry name" value="APH"/>
    <property type="match status" value="1"/>
</dbReference>
<dbReference type="Proteomes" id="UP000812844">
    <property type="component" value="Unassembled WGS sequence"/>
</dbReference>